<reference evidence="1 2" key="1">
    <citation type="submission" date="2011-01" db="EMBL/GenBank/DDBJ databases">
        <title>Complete sequence of chromosome of Streptomyces flavogriseus ATCC 33331.</title>
        <authorList>
            <consortium name="US DOE Joint Genome Institute"/>
            <person name="Lucas S."/>
            <person name="Copeland A."/>
            <person name="Lapidus A."/>
            <person name="Cheng J.-F."/>
            <person name="Goodwin L."/>
            <person name="Pitluck S."/>
            <person name="Davenport K."/>
            <person name="Detter J.C."/>
            <person name="Han C."/>
            <person name="Tapia R."/>
            <person name="Land M."/>
            <person name="Hauser L."/>
            <person name="Kyrpides N."/>
            <person name="Ivanova N."/>
            <person name="Ovchinnikova G."/>
            <person name="Pagani I."/>
            <person name="Brumm P."/>
            <person name="Mead D."/>
            <person name="Woyke T."/>
        </authorList>
    </citation>
    <scope>NUCLEOTIDE SEQUENCE [LARGE SCALE GENOMIC DNA]</scope>
    <source>
        <strain evidence="2">ATCC 33331 / IAF-45CD</strain>
    </source>
</reference>
<dbReference type="SUPFAM" id="SSF53474">
    <property type="entry name" value="alpha/beta-Hydrolases"/>
    <property type="match status" value="1"/>
</dbReference>
<name>A0A8D4BBE2_STRFA</name>
<dbReference type="Gene3D" id="3.40.50.1820">
    <property type="entry name" value="alpha/beta hydrolase"/>
    <property type="match status" value="1"/>
</dbReference>
<dbReference type="InterPro" id="IPR029058">
    <property type="entry name" value="AB_hydrolase_fold"/>
</dbReference>
<dbReference type="OrthoDB" id="4535652at2"/>
<dbReference type="Proteomes" id="UP000002066">
    <property type="component" value="Chromosome"/>
</dbReference>
<organism evidence="1 2">
    <name type="scientific">Streptomyces pratensis (strain ATCC 33331 / IAF-45CD)</name>
    <dbReference type="NCBI Taxonomy" id="591167"/>
    <lineage>
        <taxon>Bacteria</taxon>
        <taxon>Bacillati</taxon>
        <taxon>Actinomycetota</taxon>
        <taxon>Actinomycetes</taxon>
        <taxon>Kitasatosporales</taxon>
        <taxon>Streptomycetaceae</taxon>
        <taxon>Streptomyces</taxon>
    </lineage>
</organism>
<dbReference type="Pfam" id="PF11187">
    <property type="entry name" value="Mbeg1-like"/>
    <property type="match status" value="1"/>
</dbReference>
<evidence type="ECO:0000313" key="1">
    <source>
        <dbReference type="EMBL" id="ADW04364.1"/>
    </source>
</evidence>
<dbReference type="AlphaFoldDB" id="A0A8D4BBE2"/>
<evidence type="ECO:0000313" key="2">
    <source>
        <dbReference type="Proteomes" id="UP000002066"/>
    </source>
</evidence>
<dbReference type="InterPro" id="IPR024499">
    <property type="entry name" value="Mbeg1-like"/>
</dbReference>
<sequence length="408" mass="44110">MSEPTEREVTDAFEAAAPIVLAATPPQERVTPAPKPDETWPLPGGTAWVYYGERNQGIVRPVLMADGFNSGPSSLDDLWAGLESSAYPLIGELRRRGRDVVLIGFDERSASILENAQAATAAIHRAVAERLGNNRLMVGGFSMGGLVTRYALARMEMQRIDHQVGVYFSYDSPHNGAHIPLSLQAFAHYIRKLDGRFSDQMNSPAAQQLLWQHIENWSDKPGVSPLRTEFLDELEKVGGWPRIPRILAVANGAGNGTGNGIDPGTTAVKGKGLGIVGTDLRTTPTGSDTLAAKLRVVSLQKNEVLAERLPDIDGAPGGTLESFQILADALNKIVGLGVDNPVKDHCFVPAVSAVAIRGLASHKDLYADIDSLPPDEAQVDDFLCASQNERHTKVTEELCTWLLERLPD</sequence>
<dbReference type="KEGG" id="sfa:Sfla_2937"/>
<gene>
    <name evidence="1" type="ordered locus">Sfla_2937</name>
</gene>
<proteinExistence type="predicted"/>
<accession>A0A8D4BBE2</accession>
<dbReference type="EMBL" id="CP002475">
    <property type="protein sequence ID" value="ADW04364.1"/>
    <property type="molecule type" value="Genomic_DNA"/>
</dbReference>
<evidence type="ECO:0008006" key="3">
    <source>
        <dbReference type="Google" id="ProtNLM"/>
    </source>
</evidence>
<protein>
    <recommendedName>
        <fullName evidence="3">Alpha/beta hydrolase</fullName>
    </recommendedName>
</protein>